<dbReference type="PANTHER" id="PTHR32347:SF23">
    <property type="entry name" value="BLL5650 PROTEIN"/>
    <property type="match status" value="1"/>
</dbReference>
<dbReference type="RefSeq" id="WP_081127611.1">
    <property type="nucleotide sequence ID" value="NZ_LDOS01000002.1"/>
</dbReference>
<feature type="transmembrane region" description="Helical" evidence="3">
    <location>
        <begin position="16"/>
        <end position="38"/>
    </location>
</feature>
<dbReference type="STRING" id="993689.GCA_002077135_02171"/>
<dbReference type="Proteomes" id="UP000307749">
    <property type="component" value="Unassembled WGS sequence"/>
</dbReference>
<proteinExistence type="predicted"/>
<comment type="subcellular location">
    <subcellularLocation>
        <location evidence="1">Cell envelope</location>
    </subcellularLocation>
</comment>
<protein>
    <submittedName>
        <fullName evidence="4">RND transporter</fullName>
    </submittedName>
</protein>
<keyword evidence="3" id="KW-0812">Transmembrane</keyword>
<keyword evidence="3" id="KW-1133">Transmembrane helix</keyword>
<evidence type="ECO:0000313" key="4">
    <source>
        <dbReference type="EMBL" id="THD08477.1"/>
    </source>
</evidence>
<evidence type="ECO:0000256" key="3">
    <source>
        <dbReference type="SAM" id="Phobius"/>
    </source>
</evidence>
<dbReference type="AlphaFoldDB" id="A0A4S3KIA6"/>
<comment type="caution">
    <text evidence="4">The sequence shown here is derived from an EMBL/GenBank/DDBJ whole genome shotgun (WGS) entry which is preliminary data.</text>
</comment>
<organism evidence="4 5">
    <name type="scientific">Metallibacterium scheffleri</name>
    <dbReference type="NCBI Taxonomy" id="993689"/>
    <lineage>
        <taxon>Bacteria</taxon>
        <taxon>Pseudomonadati</taxon>
        <taxon>Pseudomonadota</taxon>
        <taxon>Gammaproteobacteria</taxon>
        <taxon>Lysobacterales</taxon>
        <taxon>Rhodanobacteraceae</taxon>
        <taxon>Metallibacterium</taxon>
    </lineage>
</organism>
<sequence>MDFQNLALKRQKRRRLWLGGSASVIVIAALAIGIARLGPALPTARRANLWIGTVQRGELTIHVRADGVLVPRLSRWIAAASGAEVDHILVRPGATVTPDTVLMRLSNPEVQDRLSSAQAGVAEAEADLAAKRTSLQSQLLDERAALAAARAAYASAKIKVDADATVAAKGIIPMVQYKQSLIALKQLGYREQIEQQRVAVFGGNIRAQLAAVQAALQQQRSNLALRQRQVAALTVRAGLAGVVQEIPVQEGQQVAAGANLARVADTRSLMARLQVPEVQAKDVALDMPVSVDTHDGLIDGTVTRIDPAVHEGSVRIEVDLRGKLPPGARPDLSVEGRIRVMRLRNVLWVGRPALGQSDATISLFRLDPGSDTATRVPVRLGAASIDRVQIIKGLAAGDKVILSDTSIWDKYNRIRIE</sequence>
<dbReference type="GO" id="GO:0030313">
    <property type="term" value="C:cell envelope"/>
    <property type="evidence" value="ECO:0007669"/>
    <property type="project" value="UniProtKB-SubCell"/>
</dbReference>
<evidence type="ECO:0000313" key="5">
    <source>
        <dbReference type="Proteomes" id="UP000307749"/>
    </source>
</evidence>
<gene>
    <name evidence="4" type="ORF">B1806_13000</name>
</gene>
<dbReference type="Gene3D" id="2.40.420.20">
    <property type="match status" value="1"/>
</dbReference>
<dbReference type="Gene3D" id="2.40.50.100">
    <property type="match status" value="1"/>
</dbReference>
<dbReference type="EMBL" id="MWQO01000048">
    <property type="protein sequence ID" value="THD08477.1"/>
    <property type="molecule type" value="Genomic_DNA"/>
</dbReference>
<keyword evidence="3" id="KW-0472">Membrane</keyword>
<dbReference type="PANTHER" id="PTHR32347">
    <property type="entry name" value="EFFLUX SYSTEM COMPONENT YKNX-RELATED"/>
    <property type="match status" value="1"/>
</dbReference>
<dbReference type="OrthoDB" id="9806939at2"/>
<keyword evidence="2" id="KW-0175">Coiled coil</keyword>
<dbReference type="InterPro" id="IPR050465">
    <property type="entry name" value="UPF0194_transport"/>
</dbReference>
<dbReference type="Gene3D" id="2.40.30.170">
    <property type="match status" value="1"/>
</dbReference>
<keyword evidence="5" id="KW-1185">Reference proteome</keyword>
<evidence type="ECO:0000256" key="2">
    <source>
        <dbReference type="ARBA" id="ARBA00023054"/>
    </source>
</evidence>
<evidence type="ECO:0000256" key="1">
    <source>
        <dbReference type="ARBA" id="ARBA00004196"/>
    </source>
</evidence>
<accession>A0A4S3KIA6</accession>
<reference evidence="4 5" key="1">
    <citation type="submission" date="2017-02" db="EMBL/GenBank/DDBJ databases">
        <title>Whole genome sequencing of Metallibacterium scheffleri DSM 24874 (T).</title>
        <authorList>
            <person name="Kumar S."/>
            <person name="Patil P."/>
            <person name="Patil P.B."/>
        </authorList>
    </citation>
    <scope>NUCLEOTIDE SEQUENCE [LARGE SCALE GENOMIC DNA]</scope>
    <source>
        <strain evidence="4 5">DSM 24874</strain>
    </source>
</reference>
<dbReference type="Gene3D" id="1.10.287.470">
    <property type="entry name" value="Helix hairpin bin"/>
    <property type="match status" value="1"/>
</dbReference>
<name>A0A4S3KIA6_9GAMM</name>